<accession>A0ABD3NEK6</accession>
<feature type="compositionally biased region" description="Pro residues" evidence="1">
    <location>
        <begin position="475"/>
        <end position="484"/>
    </location>
</feature>
<protein>
    <recommendedName>
        <fullName evidence="4">PHD-type domain-containing protein</fullName>
    </recommendedName>
</protein>
<comment type="caution">
    <text evidence="2">The sequence shown here is derived from an EMBL/GenBank/DDBJ whole genome shotgun (WGS) entry which is preliminary data.</text>
</comment>
<feature type="region of interest" description="Disordered" evidence="1">
    <location>
        <begin position="465"/>
        <end position="598"/>
    </location>
</feature>
<feature type="compositionally biased region" description="Acidic residues" evidence="1">
    <location>
        <begin position="156"/>
        <end position="173"/>
    </location>
</feature>
<feature type="compositionally biased region" description="Basic and acidic residues" evidence="1">
    <location>
        <begin position="103"/>
        <end position="116"/>
    </location>
</feature>
<evidence type="ECO:0008006" key="4">
    <source>
        <dbReference type="Google" id="ProtNLM"/>
    </source>
</evidence>
<feature type="region of interest" description="Disordered" evidence="1">
    <location>
        <begin position="360"/>
        <end position="452"/>
    </location>
</feature>
<name>A0ABD3NEK6_9STRA</name>
<evidence type="ECO:0000313" key="2">
    <source>
        <dbReference type="EMBL" id="KAL3774357.1"/>
    </source>
</evidence>
<gene>
    <name evidence="2" type="ORF">ACHAW5_009236</name>
</gene>
<dbReference type="EMBL" id="JALLAZ020001474">
    <property type="protein sequence ID" value="KAL3774357.1"/>
    <property type="molecule type" value="Genomic_DNA"/>
</dbReference>
<feature type="region of interest" description="Disordered" evidence="1">
    <location>
        <begin position="78"/>
        <end position="116"/>
    </location>
</feature>
<feature type="region of interest" description="Disordered" evidence="1">
    <location>
        <begin position="144"/>
        <end position="207"/>
    </location>
</feature>
<reference evidence="2 3" key="1">
    <citation type="submission" date="2024-10" db="EMBL/GenBank/DDBJ databases">
        <title>Updated reference genomes for cyclostephanoid diatoms.</title>
        <authorList>
            <person name="Roberts W.R."/>
            <person name="Alverson A.J."/>
        </authorList>
    </citation>
    <scope>NUCLEOTIDE SEQUENCE [LARGE SCALE GENOMIC DNA]</scope>
    <source>
        <strain evidence="2 3">AJA276-08</strain>
    </source>
</reference>
<evidence type="ECO:0000256" key="1">
    <source>
        <dbReference type="SAM" id="MobiDB-lite"/>
    </source>
</evidence>
<feature type="compositionally biased region" description="Basic residues" evidence="1">
    <location>
        <begin position="392"/>
        <end position="415"/>
    </location>
</feature>
<organism evidence="2 3">
    <name type="scientific">Stephanodiscus triporus</name>
    <dbReference type="NCBI Taxonomy" id="2934178"/>
    <lineage>
        <taxon>Eukaryota</taxon>
        <taxon>Sar</taxon>
        <taxon>Stramenopiles</taxon>
        <taxon>Ochrophyta</taxon>
        <taxon>Bacillariophyta</taxon>
        <taxon>Coscinodiscophyceae</taxon>
        <taxon>Thalassiosirophycidae</taxon>
        <taxon>Stephanodiscales</taxon>
        <taxon>Stephanodiscaceae</taxon>
        <taxon>Stephanodiscus</taxon>
    </lineage>
</organism>
<feature type="compositionally biased region" description="Acidic residues" evidence="1">
    <location>
        <begin position="187"/>
        <end position="206"/>
    </location>
</feature>
<dbReference type="AlphaFoldDB" id="A0ABD3NEK6"/>
<sequence length="598" mass="64955">MVHELCYGMPETAVKDPNFVCHPCRAVGTDVEVNVPSTIGGNATTTTGKEKVATMRQHRRPTECVLCTHDGGVHAMHPLLDTHGPEGRQLVWRGHREKRRKRKGEDGHDDRDDDDGREKRLAWVHTLCAAVICQHPRTRGCVYGLDANNNYSTDGYDNEEGEEEEDEEEDSDGGVDGVPGEVKGGDRDEEEEDNEDEDEDEDEEDGGSQYVAVHSYAISAEGVWAQIIQESRQLKCFVCGKKDASYRIPVQCVAGDDEEYCKWKGRHPRGTECTVAMHVGCARWGCVEAEGSHLETIDGGARRCKLCYYTPGRYDAAGGGGGDGAGGGEGRDDEDVEKETVAACYCMAHAREIVLNNPNRRDRLGKFPSSPPRGSPAILGAVSERYSPIKPIKLKKKGPKKTRPKKKGPKKKTRPKKMEKPKQSTVRQRINAKVSKKGGKSKNGATQGKSMVAFGNENDIRFPLRGRSASALAPPSVPRPPVAAPVPSGVAPKGILKNVTRGQQNSVHVRFGNSSDEEEKPSSSARQTPAARGDDAGILPELPTSGVATARGKNRPAATAPANDSSGRKEIGRKRKSERPVPDLVPSSFGNGRVKMED</sequence>
<feature type="compositionally biased region" description="Basic residues" evidence="1">
    <location>
        <begin position="93"/>
        <end position="102"/>
    </location>
</feature>
<evidence type="ECO:0000313" key="3">
    <source>
        <dbReference type="Proteomes" id="UP001530315"/>
    </source>
</evidence>
<proteinExistence type="predicted"/>
<dbReference type="Proteomes" id="UP001530315">
    <property type="component" value="Unassembled WGS sequence"/>
</dbReference>
<keyword evidence="3" id="KW-1185">Reference proteome</keyword>